<feature type="compositionally biased region" description="Polar residues" evidence="1">
    <location>
        <begin position="140"/>
        <end position="163"/>
    </location>
</feature>
<sequence>MPAGRTLDEFGRDEYGLPGDKQWASKYILEPLYEPEPSQVCATRFTPLPPSPPASTKSPTTPTRSAVGSIRRKFQHTRNLSYTEGDEEEQPFLRRLLSRTSSIRSTRSSLSLNKQLPPSPPGVDRTLSTRSAIPPRPTHSRNWSEGTILSRANSVATSRPSIDNNNSTPASPRPRPPSKMSNQFPPSTTFPSRNRSSSLNHPPPPPSDESFPIRRGDSLRLKDRYPGDQSHRPLAMLSSSHRAANRHVRPTSSHKRPFADPIDQLDQSSPFSTYHHSGPYDPTLIPYNTNKKYSPLEAVKSSNDEAIKATPVEFVKDSLTKHVPLQGTAVVAPGERDVMTGRRMGEYEEGADLMREPSAGGGAYRRWPGLEYREGDLKGKGEGWYTGAGAAEEDARKAAKQRGGYLARSISGDGKGGVYEMQPSQRGLMASGSEEKNGGVRQRQRVVNEEGAAMLPEQVGEGSYQGGLERSKSGRASGGLGEKLRRKIGSLRGRKERRVEDGDYY</sequence>
<feature type="compositionally biased region" description="Basic and acidic residues" evidence="1">
    <location>
        <begin position="211"/>
        <end position="231"/>
    </location>
</feature>
<dbReference type="GO" id="GO:0005737">
    <property type="term" value="C:cytoplasm"/>
    <property type="evidence" value="ECO:0007669"/>
    <property type="project" value="TreeGrafter"/>
</dbReference>
<accession>A0AA39ZB69</accession>
<reference evidence="2" key="1">
    <citation type="submission" date="2023-06" db="EMBL/GenBank/DDBJ databases">
        <title>Genome-scale phylogeny and comparative genomics of the fungal order Sordariales.</title>
        <authorList>
            <consortium name="Lawrence Berkeley National Laboratory"/>
            <person name="Hensen N."/>
            <person name="Bonometti L."/>
            <person name="Westerberg I."/>
            <person name="Brannstrom I.O."/>
            <person name="Guillou S."/>
            <person name="Cros-Aarteil S."/>
            <person name="Calhoun S."/>
            <person name="Haridas S."/>
            <person name="Kuo A."/>
            <person name="Mondo S."/>
            <person name="Pangilinan J."/>
            <person name="Riley R."/>
            <person name="Labutti K."/>
            <person name="Andreopoulos B."/>
            <person name="Lipzen A."/>
            <person name="Chen C."/>
            <person name="Yanf M."/>
            <person name="Daum C."/>
            <person name="Ng V."/>
            <person name="Clum A."/>
            <person name="Steindorff A."/>
            <person name="Ohm R."/>
            <person name="Martin F."/>
            <person name="Silar P."/>
            <person name="Natvig D."/>
            <person name="Lalanne C."/>
            <person name="Gautier V."/>
            <person name="Ament-Velasquez S.L."/>
            <person name="Kruys A."/>
            <person name="Hutchinson M.I."/>
            <person name="Powell A.J."/>
            <person name="Barry K."/>
            <person name="Miller A.N."/>
            <person name="Grigoriev I.V."/>
            <person name="Debuchy R."/>
            <person name="Gladieux P."/>
            <person name="Thoren M.H."/>
            <person name="Johannesson H."/>
        </authorList>
    </citation>
    <scope>NUCLEOTIDE SEQUENCE</scope>
    <source>
        <strain evidence="2">CBS 307.81</strain>
    </source>
</reference>
<dbReference type="InterPro" id="IPR013226">
    <property type="entry name" value="Pal1"/>
</dbReference>
<feature type="region of interest" description="Disordered" evidence="1">
    <location>
        <begin position="411"/>
        <end position="505"/>
    </location>
</feature>
<feature type="region of interest" description="Disordered" evidence="1">
    <location>
        <begin position="41"/>
        <end position="283"/>
    </location>
</feature>
<feature type="compositionally biased region" description="Basic residues" evidence="1">
    <location>
        <begin position="243"/>
        <end position="256"/>
    </location>
</feature>
<keyword evidence="3" id="KW-1185">Reference proteome</keyword>
<name>A0AA39ZB69_9PEZI</name>
<feature type="compositionally biased region" description="Low complexity" evidence="1">
    <location>
        <begin position="54"/>
        <end position="65"/>
    </location>
</feature>
<comment type="caution">
    <text evidence="2">The sequence shown here is derived from an EMBL/GenBank/DDBJ whole genome shotgun (WGS) entry which is preliminary data.</text>
</comment>
<feature type="compositionally biased region" description="Polar residues" evidence="1">
    <location>
        <begin position="265"/>
        <end position="275"/>
    </location>
</feature>
<feature type="compositionally biased region" description="Low complexity" evidence="1">
    <location>
        <begin position="93"/>
        <end position="112"/>
    </location>
</feature>
<dbReference type="Proteomes" id="UP001174997">
    <property type="component" value="Unassembled WGS sequence"/>
</dbReference>
<dbReference type="AlphaFoldDB" id="A0AA39ZB69"/>
<dbReference type="PANTHER" id="PTHR28307:SF1">
    <property type="entry name" value="PAL1 CELL MORPHOLOGY PROTEIN"/>
    <property type="match status" value="1"/>
</dbReference>
<gene>
    <name evidence="2" type="ORF">QBC41DRAFT_323297</name>
</gene>
<feature type="compositionally biased region" description="Low complexity" evidence="1">
    <location>
        <begin position="191"/>
        <end position="200"/>
    </location>
</feature>
<organism evidence="2 3">
    <name type="scientific">Cercophora samala</name>
    <dbReference type="NCBI Taxonomy" id="330535"/>
    <lineage>
        <taxon>Eukaryota</taxon>
        <taxon>Fungi</taxon>
        <taxon>Dikarya</taxon>
        <taxon>Ascomycota</taxon>
        <taxon>Pezizomycotina</taxon>
        <taxon>Sordariomycetes</taxon>
        <taxon>Sordariomycetidae</taxon>
        <taxon>Sordariales</taxon>
        <taxon>Lasiosphaeriaceae</taxon>
        <taxon>Cercophora</taxon>
    </lineage>
</organism>
<proteinExistence type="predicted"/>
<evidence type="ECO:0000256" key="1">
    <source>
        <dbReference type="SAM" id="MobiDB-lite"/>
    </source>
</evidence>
<dbReference type="PANTHER" id="PTHR28307">
    <property type="entry name" value="PROTEIN PAL1"/>
    <property type="match status" value="1"/>
</dbReference>
<feature type="compositionally biased region" description="Basic residues" evidence="1">
    <location>
        <begin position="484"/>
        <end position="496"/>
    </location>
</feature>
<dbReference type="Pfam" id="PF08316">
    <property type="entry name" value="Pal1"/>
    <property type="match status" value="1"/>
</dbReference>
<dbReference type="EMBL" id="JAULSY010000067">
    <property type="protein sequence ID" value="KAK0667711.1"/>
    <property type="molecule type" value="Genomic_DNA"/>
</dbReference>
<evidence type="ECO:0000313" key="3">
    <source>
        <dbReference type="Proteomes" id="UP001174997"/>
    </source>
</evidence>
<evidence type="ECO:0000313" key="2">
    <source>
        <dbReference type="EMBL" id="KAK0667711.1"/>
    </source>
</evidence>
<protein>
    <submittedName>
        <fullName evidence="2">Uncharacterized protein</fullName>
    </submittedName>
</protein>